<accession>A0A0A9FR73</accession>
<proteinExistence type="predicted"/>
<dbReference type="EMBL" id="GBRH01184167">
    <property type="protein sequence ID" value="JAE13729.1"/>
    <property type="molecule type" value="Transcribed_RNA"/>
</dbReference>
<dbReference type="AlphaFoldDB" id="A0A0A9FR73"/>
<organism evidence="1">
    <name type="scientific">Arundo donax</name>
    <name type="common">Giant reed</name>
    <name type="synonym">Donax arundinaceus</name>
    <dbReference type="NCBI Taxonomy" id="35708"/>
    <lineage>
        <taxon>Eukaryota</taxon>
        <taxon>Viridiplantae</taxon>
        <taxon>Streptophyta</taxon>
        <taxon>Embryophyta</taxon>
        <taxon>Tracheophyta</taxon>
        <taxon>Spermatophyta</taxon>
        <taxon>Magnoliopsida</taxon>
        <taxon>Liliopsida</taxon>
        <taxon>Poales</taxon>
        <taxon>Poaceae</taxon>
        <taxon>PACMAD clade</taxon>
        <taxon>Arundinoideae</taxon>
        <taxon>Arundineae</taxon>
        <taxon>Arundo</taxon>
    </lineage>
</organism>
<sequence length="42" mass="4862">MLLVKLLNAISRSFISVALAREAGRLPIKWFMAKSRCWSLRK</sequence>
<reference evidence="1" key="1">
    <citation type="submission" date="2014-09" db="EMBL/GenBank/DDBJ databases">
        <authorList>
            <person name="Magalhaes I.L.F."/>
            <person name="Oliveira U."/>
            <person name="Santos F.R."/>
            <person name="Vidigal T.H.D.A."/>
            <person name="Brescovit A.D."/>
            <person name="Santos A.J."/>
        </authorList>
    </citation>
    <scope>NUCLEOTIDE SEQUENCE</scope>
    <source>
        <tissue evidence="1">Shoot tissue taken approximately 20 cm above the soil surface</tissue>
    </source>
</reference>
<evidence type="ECO:0000313" key="1">
    <source>
        <dbReference type="EMBL" id="JAE13729.1"/>
    </source>
</evidence>
<name>A0A0A9FR73_ARUDO</name>
<reference evidence="1" key="2">
    <citation type="journal article" date="2015" name="Data Brief">
        <title>Shoot transcriptome of the giant reed, Arundo donax.</title>
        <authorList>
            <person name="Barrero R.A."/>
            <person name="Guerrero F.D."/>
            <person name="Moolhuijzen P."/>
            <person name="Goolsby J.A."/>
            <person name="Tidwell J."/>
            <person name="Bellgard S.E."/>
            <person name="Bellgard M.I."/>
        </authorList>
    </citation>
    <scope>NUCLEOTIDE SEQUENCE</scope>
    <source>
        <tissue evidence="1">Shoot tissue taken approximately 20 cm above the soil surface</tissue>
    </source>
</reference>
<protein>
    <submittedName>
        <fullName evidence="1">Uncharacterized protein</fullName>
    </submittedName>
</protein>